<dbReference type="Proteomes" id="UP000796880">
    <property type="component" value="Unassembled WGS sequence"/>
</dbReference>
<name>A0A8K0GUX2_9ROSA</name>
<keyword evidence="1" id="KW-0472">Membrane</keyword>
<proteinExistence type="predicted"/>
<evidence type="ECO:0000313" key="3">
    <source>
        <dbReference type="Proteomes" id="UP000796880"/>
    </source>
</evidence>
<comment type="caution">
    <text evidence="2">The sequence shown here is derived from an EMBL/GenBank/DDBJ whole genome shotgun (WGS) entry which is preliminary data.</text>
</comment>
<keyword evidence="1" id="KW-1133">Transmembrane helix</keyword>
<dbReference type="AlphaFoldDB" id="A0A8K0GUX2"/>
<dbReference type="EMBL" id="VOIH02000009">
    <property type="protein sequence ID" value="KAF3438476.1"/>
    <property type="molecule type" value="Genomic_DNA"/>
</dbReference>
<keyword evidence="3" id="KW-1185">Reference proteome</keyword>
<protein>
    <submittedName>
        <fullName evidence="2">Uncharacterized protein</fullName>
    </submittedName>
</protein>
<gene>
    <name evidence="2" type="ORF">FNV43_RR21238</name>
</gene>
<keyword evidence="1" id="KW-0812">Transmembrane</keyword>
<sequence length="84" mass="9327">MGGVRLWSPVACVTACHSLFTIMGLVVSLLSRVLRKRPQVTLEEPSLKRRRYNKEIVECEGKPTHSKVRLKAGSSSVDACMDRG</sequence>
<feature type="transmembrane region" description="Helical" evidence="1">
    <location>
        <begin position="6"/>
        <end position="30"/>
    </location>
</feature>
<reference evidence="2" key="1">
    <citation type="submission" date="2020-03" db="EMBL/GenBank/DDBJ databases">
        <title>A high-quality chromosome-level genome assembly of a woody plant with both climbing and erect habits, Rhamnella rubrinervis.</title>
        <authorList>
            <person name="Lu Z."/>
            <person name="Yang Y."/>
            <person name="Zhu X."/>
            <person name="Sun Y."/>
        </authorList>
    </citation>
    <scope>NUCLEOTIDE SEQUENCE</scope>
    <source>
        <strain evidence="2">BYM</strain>
        <tissue evidence="2">Leaf</tissue>
    </source>
</reference>
<evidence type="ECO:0000256" key="1">
    <source>
        <dbReference type="SAM" id="Phobius"/>
    </source>
</evidence>
<organism evidence="2 3">
    <name type="scientific">Rhamnella rubrinervis</name>
    <dbReference type="NCBI Taxonomy" id="2594499"/>
    <lineage>
        <taxon>Eukaryota</taxon>
        <taxon>Viridiplantae</taxon>
        <taxon>Streptophyta</taxon>
        <taxon>Embryophyta</taxon>
        <taxon>Tracheophyta</taxon>
        <taxon>Spermatophyta</taxon>
        <taxon>Magnoliopsida</taxon>
        <taxon>eudicotyledons</taxon>
        <taxon>Gunneridae</taxon>
        <taxon>Pentapetalae</taxon>
        <taxon>rosids</taxon>
        <taxon>fabids</taxon>
        <taxon>Rosales</taxon>
        <taxon>Rhamnaceae</taxon>
        <taxon>rhamnoid group</taxon>
        <taxon>Rhamneae</taxon>
        <taxon>Rhamnella</taxon>
    </lineage>
</organism>
<accession>A0A8K0GUX2</accession>
<evidence type="ECO:0000313" key="2">
    <source>
        <dbReference type="EMBL" id="KAF3438476.1"/>
    </source>
</evidence>